<evidence type="ECO:0000313" key="7">
    <source>
        <dbReference type="Proteomes" id="UP000217289"/>
    </source>
</evidence>
<dbReference type="PRINTS" id="PR00455">
    <property type="entry name" value="HTHTETR"/>
</dbReference>
<dbReference type="PANTHER" id="PTHR30055">
    <property type="entry name" value="HTH-TYPE TRANSCRIPTIONAL REGULATOR RUTR"/>
    <property type="match status" value="1"/>
</dbReference>
<protein>
    <submittedName>
        <fullName evidence="6">TetR family transcriptional regulator</fullName>
    </submittedName>
</protein>
<dbReference type="RefSeq" id="WP_095976982.1">
    <property type="nucleotide sequence ID" value="NZ_CP022163.1"/>
</dbReference>
<keyword evidence="3" id="KW-0804">Transcription</keyword>
<dbReference type="Pfam" id="PF00440">
    <property type="entry name" value="TetR_N"/>
    <property type="match status" value="1"/>
</dbReference>
<reference evidence="6 7" key="1">
    <citation type="submission" date="2017-06" db="EMBL/GenBank/DDBJ databases">
        <authorList>
            <person name="Kim H.J."/>
            <person name="Triplett B.A."/>
        </authorList>
    </citation>
    <scope>NUCLEOTIDE SEQUENCE [LARGE SCALE GENOMIC DNA]</scope>
    <source>
        <strain evidence="6 7">DSM 14713</strain>
    </source>
</reference>
<dbReference type="AlphaFoldDB" id="A0A250IBF1"/>
<dbReference type="SUPFAM" id="SSF46689">
    <property type="entry name" value="Homeodomain-like"/>
    <property type="match status" value="1"/>
</dbReference>
<name>A0A250IBF1_9BACT</name>
<feature type="DNA-binding region" description="H-T-H motif" evidence="4">
    <location>
        <begin position="28"/>
        <end position="47"/>
    </location>
</feature>
<organism evidence="6 7">
    <name type="scientific">Melittangium boletus DSM 14713</name>
    <dbReference type="NCBI Taxonomy" id="1294270"/>
    <lineage>
        <taxon>Bacteria</taxon>
        <taxon>Pseudomonadati</taxon>
        <taxon>Myxococcota</taxon>
        <taxon>Myxococcia</taxon>
        <taxon>Myxococcales</taxon>
        <taxon>Cystobacterineae</taxon>
        <taxon>Archangiaceae</taxon>
        <taxon>Melittangium</taxon>
    </lineage>
</organism>
<dbReference type="InterPro" id="IPR009057">
    <property type="entry name" value="Homeodomain-like_sf"/>
</dbReference>
<dbReference type="OrthoDB" id="9816431at2"/>
<dbReference type="KEGG" id="mbd:MEBOL_001732"/>
<accession>A0A250IBF1</accession>
<evidence type="ECO:0000256" key="3">
    <source>
        <dbReference type="ARBA" id="ARBA00023163"/>
    </source>
</evidence>
<dbReference type="PROSITE" id="PS50977">
    <property type="entry name" value="HTH_TETR_2"/>
    <property type="match status" value="1"/>
</dbReference>
<evidence type="ECO:0000256" key="1">
    <source>
        <dbReference type="ARBA" id="ARBA00023015"/>
    </source>
</evidence>
<dbReference type="GO" id="GO:0003700">
    <property type="term" value="F:DNA-binding transcription factor activity"/>
    <property type="evidence" value="ECO:0007669"/>
    <property type="project" value="TreeGrafter"/>
</dbReference>
<keyword evidence="1" id="KW-0805">Transcription regulation</keyword>
<dbReference type="PANTHER" id="PTHR30055:SF238">
    <property type="entry name" value="MYCOFACTOCIN BIOSYNTHESIS TRANSCRIPTIONAL REGULATOR MFTR-RELATED"/>
    <property type="match status" value="1"/>
</dbReference>
<dbReference type="InterPro" id="IPR050109">
    <property type="entry name" value="HTH-type_TetR-like_transc_reg"/>
</dbReference>
<feature type="domain" description="HTH tetR-type" evidence="5">
    <location>
        <begin position="6"/>
        <end position="65"/>
    </location>
</feature>
<dbReference type="InterPro" id="IPR001647">
    <property type="entry name" value="HTH_TetR"/>
</dbReference>
<evidence type="ECO:0000256" key="4">
    <source>
        <dbReference type="PROSITE-ProRule" id="PRU00335"/>
    </source>
</evidence>
<evidence type="ECO:0000256" key="2">
    <source>
        <dbReference type="ARBA" id="ARBA00023125"/>
    </source>
</evidence>
<dbReference type="EMBL" id="CP022163">
    <property type="protein sequence ID" value="ATB28286.1"/>
    <property type="molecule type" value="Genomic_DNA"/>
</dbReference>
<proteinExistence type="predicted"/>
<dbReference type="GO" id="GO:0000976">
    <property type="term" value="F:transcription cis-regulatory region binding"/>
    <property type="evidence" value="ECO:0007669"/>
    <property type="project" value="TreeGrafter"/>
</dbReference>
<evidence type="ECO:0000259" key="5">
    <source>
        <dbReference type="PROSITE" id="PS50977"/>
    </source>
</evidence>
<dbReference type="Gene3D" id="1.10.357.10">
    <property type="entry name" value="Tetracycline Repressor, domain 2"/>
    <property type="match status" value="1"/>
</dbReference>
<sequence>MGRPREVTDEQIVVAARRCFLQRGAGVSAADIASELGVSHTTLFNRFGSKEGLMLAALGPPKEIDWVAALDAGPDARPIREQLVEHAKVMSAYFQDLQAGLGILQAAGIDPKKAYRERKGESAPEQAYRALVGWLRRAQDEHRLSKCDIDTLASTILGALHGWAFTARVCGHSTSAAASQHYVERFVELLWNGIGDTLE</sequence>
<keyword evidence="2 4" id="KW-0238">DNA-binding</keyword>
<dbReference type="Proteomes" id="UP000217289">
    <property type="component" value="Chromosome"/>
</dbReference>
<dbReference type="InterPro" id="IPR036271">
    <property type="entry name" value="Tet_transcr_reg_TetR-rel_C_sf"/>
</dbReference>
<evidence type="ECO:0000313" key="6">
    <source>
        <dbReference type="EMBL" id="ATB28286.1"/>
    </source>
</evidence>
<dbReference type="SUPFAM" id="SSF48498">
    <property type="entry name" value="Tetracyclin repressor-like, C-terminal domain"/>
    <property type="match status" value="1"/>
</dbReference>
<keyword evidence="7" id="KW-1185">Reference proteome</keyword>
<gene>
    <name evidence="6" type="ORF">MEBOL_001732</name>
</gene>